<evidence type="ECO:0000256" key="1">
    <source>
        <dbReference type="ARBA" id="ARBA00001210"/>
    </source>
</evidence>
<dbReference type="EMBL" id="JAWJAY010000001">
    <property type="protein sequence ID" value="MDV2883596.1"/>
    <property type="molecule type" value="Genomic_DNA"/>
</dbReference>
<gene>
    <name evidence="6" type="ORF">RYX45_00285</name>
</gene>
<dbReference type="GO" id="GO:0046917">
    <property type="term" value="F:triphosphoribosyl-dephospho-CoA synthase activity"/>
    <property type="evidence" value="ECO:0007669"/>
    <property type="project" value="UniProtKB-EC"/>
</dbReference>
<keyword evidence="6" id="KW-0328">Glycosyltransferase</keyword>
<dbReference type="PANTHER" id="PTHR30201:SF2">
    <property type="entry name" value="2-(5''-TRIPHOSPHORIBOSYL)-3'-DEPHOSPHOCOENZYME-A SYNTHASE"/>
    <property type="match status" value="1"/>
</dbReference>
<dbReference type="EC" id="2.4.2.52" evidence="2"/>
<dbReference type="Gene3D" id="1.10.4200.10">
    <property type="entry name" value="Triphosphoribosyl-dephospho-CoA protein"/>
    <property type="match status" value="2"/>
</dbReference>
<dbReference type="GO" id="GO:0016757">
    <property type="term" value="F:glycosyltransferase activity"/>
    <property type="evidence" value="ECO:0007669"/>
    <property type="project" value="UniProtKB-KW"/>
</dbReference>
<dbReference type="GO" id="GO:0005524">
    <property type="term" value="F:ATP binding"/>
    <property type="evidence" value="ECO:0007669"/>
    <property type="project" value="UniProtKB-KW"/>
</dbReference>
<evidence type="ECO:0000256" key="4">
    <source>
        <dbReference type="ARBA" id="ARBA00022741"/>
    </source>
</evidence>
<evidence type="ECO:0000256" key="3">
    <source>
        <dbReference type="ARBA" id="ARBA00022679"/>
    </source>
</evidence>
<accession>A0AAJ2NJX5</accession>
<organism evidence="6 7">
    <name type="scientific">Alkalihalophilus pseudofirmus</name>
    <name type="common">Bacillus pseudofirmus</name>
    <dbReference type="NCBI Taxonomy" id="79885"/>
    <lineage>
        <taxon>Bacteria</taxon>
        <taxon>Bacillati</taxon>
        <taxon>Bacillota</taxon>
        <taxon>Bacilli</taxon>
        <taxon>Bacillales</taxon>
        <taxon>Bacillaceae</taxon>
        <taxon>Alkalihalophilus</taxon>
    </lineage>
</organism>
<dbReference type="NCBIfam" id="NF002315">
    <property type="entry name" value="PRK01237.1"/>
    <property type="match status" value="1"/>
</dbReference>
<dbReference type="InterPro" id="IPR002736">
    <property type="entry name" value="CitG"/>
</dbReference>
<dbReference type="RefSeq" id="WP_323465529.1">
    <property type="nucleotide sequence ID" value="NZ_CP144224.1"/>
</dbReference>
<comment type="caution">
    <text evidence="6">The sequence shown here is derived from an EMBL/GenBank/DDBJ whole genome shotgun (WGS) entry which is preliminary data.</text>
</comment>
<dbReference type="GO" id="GO:0051191">
    <property type="term" value="P:prosthetic group biosynthetic process"/>
    <property type="evidence" value="ECO:0007669"/>
    <property type="project" value="TreeGrafter"/>
</dbReference>
<dbReference type="AlphaFoldDB" id="A0AAJ2NJX5"/>
<evidence type="ECO:0000313" key="7">
    <source>
        <dbReference type="Proteomes" id="UP001285636"/>
    </source>
</evidence>
<comment type="catalytic activity">
    <reaction evidence="1">
        <text>3'-dephospho-CoA + ATP = 2'-(5''-triphospho-alpha-D-ribosyl)-3'-dephospho-CoA + adenine</text>
        <dbReference type="Rhea" id="RHEA:15117"/>
        <dbReference type="ChEBI" id="CHEBI:16708"/>
        <dbReference type="ChEBI" id="CHEBI:30616"/>
        <dbReference type="ChEBI" id="CHEBI:57328"/>
        <dbReference type="ChEBI" id="CHEBI:61378"/>
        <dbReference type="EC" id="2.4.2.52"/>
    </reaction>
</comment>
<sequence length="292" mass="31749">MRNNDLEKCKRFLSDCAVQALIDEVNLTPKPGLVDRNNSGVHHDLSLSLMLKSAESLRQTFEEIAAVSYNEEPSQMLREEIARIGRDGEKTMYQATGGTNSHKGAIWSLGLLVSSAASKKGLGEADEFLETAGKIARYRDRYVPNNLTNGLIVKKKYNIHGAKEVAESGFLPIKCFSLPTLLGSRLSGMKEEEARLNALVSLIAHLDDTCILHRGGSKALNKSKNIANQVLNAGGVSTTEGSKRLRELDETMHAYNASPGGCADLLAATLFIDTISTQSKLFKKEVKGVVNS</sequence>
<name>A0AAJ2NJX5_ALKPS</name>
<evidence type="ECO:0000256" key="2">
    <source>
        <dbReference type="ARBA" id="ARBA00012074"/>
    </source>
</evidence>
<evidence type="ECO:0000256" key="5">
    <source>
        <dbReference type="ARBA" id="ARBA00022840"/>
    </source>
</evidence>
<reference evidence="6" key="1">
    <citation type="submission" date="2023-10" db="EMBL/GenBank/DDBJ databases">
        <title>Screening of Alkalihalophilus pseudofirmusBZ-TG-HK211 and Its Alleviation of Salt Stress on Rapeseed Growth.</title>
        <authorList>
            <person name="Zhao B."/>
            <person name="Guo T."/>
        </authorList>
    </citation>
    <scope>NUCLEOTIDE SEQUENCE</scope>
    <source>
        <strain evidence="6">BZ-TG-HK211</strain>
    </source>
</reference>
<dbReference type="PANTHER" id="PTHR30201">
    <property type="entry name" value="TRIPHOSPHORIBOSYL-DEPHOSPHO-COA SYNTHASE"/>
    <property type="match status" value="1"/>
</dbReference>
<dbReference type="Pfam" id="PF01874">
    <property type="entry name" value="CitG"/>
    <property type="match status" value="1"/>
</dbReference>
<dbReference type="NCBIfam" id="TIGR03132">
    <property type="entry name" value="malonate_mdcB"/>
    <property type="match status" value="1"/>
</dbReference>
<proteinExistence type="predicted"/>
<dbReference type="InterPro" id="IPR017555">
    <property type="entry name" value="TriPribosyl-deP-CoA_syn"/>
</dbReference>
<evidence type="ECO:0000313" key="6">
    <source>
        <dbReference type="EMBL" id="MDV2883596.1"/>
    </source>
</evidence>
<dbReference type="Proteomes" id="UP001285636">
    <property type="component" value="Unassembled WGS sequence"/>
</dbReference>
<protein>
    <recommendedName>
        <fullName evidence="2">triphosphoribosyl-dephospho-CoA synthase</fullName>
        <ecNumber evidence="2">2.4.2.52</ecNumber>
    </recommendedName>
</protein>
<keyword evidence="5" id="KW-0067">ATP-binding</keyword>
<keyword evidence="3 6" id="KW-0808">Transferase</keyword>
<keyword evidence="4" id="KW-0547">Nucleotide-binding</keyword>